<dbReference type="RefSeq" id="WP_157567337.1">
    <property type="nucleotide sequence ID" value="NZ_WPIK01000010.1"/>
</dbReference>
<organism evidence="1 2">
    <name type="scientific">Mucilaginibacter arboris</name>
    <dbReference type="NCBI Taxonomy" id="2682090"/>
    <lineage>
        <taxon>Bacteria</taxon>
        <taxon>Pseudomonadati</taxon>
        <taxon>Bacteroidota</taxon>
        <taxon>Sphingobacteriia</taxon>
        <taxon>Sphingobacteriales</taxon>
        <taxon>Sphingobacteriaceae</taxon>
        <taxon>Mucilaginibacter</taxon>
    </lineage>
</organism>
<proteinExistence type="predicted"/>
<name>A0A7K1SY55_9SPHI</name>
<comment type="caution">
    <text evidence="1">The sequence shown here is derived from an EMBL/GenBank/DDBJ whole genome shotgun (WGS) entry which is preliminary data.</text>
</comment>
<sequence>MFKALVFLLTNAVFIRINIPDFYAMAANKQLKLTGRIWLETEDGPLPGKGCVELLDKRKC</sequence>
<dbReference type="AlphaFoldDB" id="A0A7K1SY55"/>
<evidence type="ECO:0000313" key="1">
    <source>
        <dbReference type="EMBL" id="MVN22255.1"/>
    </source>
</evidence>
<accession>A0A7K1SY55</accession>
<protein>
    <submittedName>
        <fullName evidence="1">Uncharacterized protein</fullName>
    </submittedName>
</protein>
<dbReference type="Proteomes" id="UP000462014">
    <property type="component" value="Unassembled WGS sequence"/>
</dbReference>
<evidence type="ECO:0000313" key="2">
    <source>
        <dbReference type="Proteomes" id="UP000462014"/>
    </source>
</evidence>
<keyword evidence="2" id="KW-1185">Reference proteome</keyword>
<gene>
    <name evidence="1" type="ORF">GO621_12000</name>
</gene>
<dbReference type="EMBL" id="WPIK01000010">
    <property type="protein sequence ID" value="MVN22255.1"/>
    <property type="molecule type" value="Genomic_DNA"/>
</dbReference>
<reference evidence="1 2" key="1">
    <citation type="submission" date="2019-12" db="EMBL/GenBank/DDBJ databases">
        <title>Mucilaginibacter sp. HMF7410 genome sequencing and assembly.</title>
        <authorList>
            <person name="Kang H."/>
            <person name="Cha I."/>
            <person name="Kim H."/>
            <person name="Joh K."/>
        </authorList>
    </citation>
    <scope>NUCLEOTIDE SEQUENCE [LARGE SCALE GENOMIC DNA]</scope>
    <source>
        <strain evidence="1 2">HMF7410</strain>
    </source>
</reference>